<sequence length="205" mass="22637">MTITIQQLVFLAFSVMAIVSAIMVVASKNPVKAVLFLVFTFFCTAGLWMLLESEFLSIVLVLVYVGAVMVLFLFVVMMLDVETDNKQPFVKHWPIGLLIAAIMIGVMSMVVGAQHFGLEQIPMPEAFAKDYSHVKALASLLYSNYLLPFEIAGIILLVAMIAAIGLTFRGPRDSKTQKVNLQTQVTKQQRLTIVKMPVVKGEPQA</sequence>
<comment type="subcellular location">
    <subcellularLocation>
        <location evidence="4">Cell membrane</location>
        <topology evidence="4">Multi-pass membrane protein</topology>
    </subcellularLocation>
</comment>
<dbReference type="InterPro" id="IPR001457">
    <property type="entry name" value="NADH_UbQ/plastoQ_OxRdtase_su6"/>
</dbReference>
<dbReference type="STRING" id="295108.HT99x_01001"/>
<dbReference type="PANTHER" id="PTHR33269:SF17">
    <property type="entry name" value="NADH-UBIQUINONE OXIDOREDUCTASE CHAIN 6"/>
    <property type="match status" value="1"/>
</dbReference>
<keyword evidence="4" id="KW-1003">Cell membrane</keyword>
<keyword evidence="7" id="KW-1185">Reference proteome</keyword>
<dbReference type="EC" id="7.1.1.-" evidence="4"/>
<reference evidence="6" key="2">
    <citation type="journal article" date="2016" name="Genome Announc.">
        <title>Draft Genome Sequences of Two Novel Amoeba-Resistant Intranuclear Bacteria, 'Candidatus Berkiella cookevillensis' and 'Candidatus Berkiella aquae'.</title>
        <authorList>
            <person name="Mehari Y.T."/>
            <person name="Arivett B.A."/>
            <person name="Farone A.L."/>
            <person name="Gunderson J.H."/>
            <person name="Farone M.B."/>
        </authorList>
    </citation>
    <scope>NUCLEOTIDE SEQUENCE</scope>
    <source>
        <strain evidence="6">HT99</strain>
    </source>
</reference>
<keyword evidence="4" id="KW-0812">Transmembrane</keyword>
<dbReference type="RefSeq" id="WP_075065634.1">
    <property type="nucleotide sequence ID" value="NZ_LKAJ02000001.1"/>
</dbReference>
<dbReference type="EMBL" id="LKAJ02000001">
    <property type="protein sequence ID" value="MCS5710500.1"/>
    <property type="molecule type" value="Genomic_DNA"/>
</dbReference>
<dbReference type="PATRIC" id="fig|1590043.3.peg.1010"/>
<gene>
    <name evidence="5" type="primary">nuoJ</name>
    <name evidence="6" type="ORF">HT99x_003590</name>
    <name evidence="5" type="ORF">HT99x_01001</name>
</gene>
<keyword evidence="4" id="KW-1133">Transmembrane helix</keyword>
<dbReference type="AlphaFoldDB" id="A0A0Q9YYN5"/>
<keyword evidence="4" id="KW-0472">Membrane</keyword>
<comment type="similarity">
    <text evidence="1 4">Belongs to the complex I subunit 6 family.</text>
</comment>
<feature type="transmembrane region" description="Helical" evidence="4">
    <location>
        <begin position="145"/>
        <end position="168"/>
    </location>
</feature>
<accession>A0A0Q9YYN5</accession>
<organism evidence="5">
    <name type="scientific">Candidatus Berkiella aquae</name>
    <dbReference type="NCBI Taxonomy" id="295108"/>
    <lineage>
        <taxon>Bacteria</taxon>
        <taxon>Pseudomonadati</taxon>
        <taxon>Pseudomonadota</taxon>
        <taxon>Gammaproteobacteria</taxon>
        <taxon>Candidatus Berkiellales</taxon>
        <taxon>Candidatus Berkiellaceae</taxon>
        <taxon>Candidatus Berkiella</taxon>
    </lineage>
</organism>
<dbReference type="Proteomes" id="UP000051497">
    <property type="component" value="Unassembled WGS sequence"/>
</dbReference>
<evidence type="ECO:0000313" key="5">
    <source>
        <dbReference type="EMBL" id="KRG21809.1"/>
    </source>
</evidence>
<comment type="caution">
    <text evidence="5">The sequence shown here is derived from an EMBL/GenBank/DDBJ whole genome shotgun (WGS) entry which is preliminary data.</text>
</comment>
<feature type="transmembrane region" description="Helical" evidence="4">
    <location>
        <begin position="93"/>
        <end position="113"/>
    </location>
</feature>
<dbReference type="GO" id="GO:0008137">
    <property type="term" value="F:NADH dehydrogenase (ubiquinone) activity"/>
    <property type="evidence" value="ECO:0007669"/>
    <property type="project" value="UniProtKB-UniRule"/>
</dbReference>
<evidence type="ECO:0000256" key="3">
    <source>
        <dbReference type="ARBA" id="ARBA00025811"/>
    </source>
</evidence>
<evidence type="ECO:0000256" key="2">
    <source>
        <dbReference type="ARBA" id="ARBA00019907"/>
    </source>
</evidence>
<dbReference type="GO" id="GO:0048038">
    <property type="term" value="F:quinone binding"/>
    <property type="evidence" value="ECO:0007669"/>
    <property type="project" value="UniProtKB-UniRule"/>
</dbReference>
<reference evidence="5" key="1">
    <citation type="submission" date="2015-09" db="EMBL/GenBank/DDBJ databases">
        <title>Draft Genome Sequences of Two Novel Amoeba-resistant Intranuclear Bacteria, Candidatus Berkiella cookevillensis and Candidatus Berkiella aquae.</title>
        <authorList>
            <person name="Mehari Y.T."/>
            <person name="Arivett B.A."/>
            <person name="Farone A.L."/>
            <person name="Gunderson J.H."/>
            <person name="Farone M.B."/>
        </authorList>
    </citation>
    <scope>NUCLEOTIDE SEQUENCE [LARGE SCALE GENOMIC DNA]</scope>
    <source>
        <strain evidence="5">HT99</strain>
    </source>
</reference>
<evidence type="ECO:0000256" key="4">
    <source>
        <dbReference type="RuleBase" id="RU004429"/>
    </source>
</evidence>
<comment type="subunit">
    <text evidence="3">Composed of 13 different subunits. Subunits NuoA, H, J, K, L, M, N constitute the membrane sector of the complex.</text>
</comment>
<dbReference type="PANTHER" id="PTHR33269">
    <property type="entry name" value="NADH-UBIQUINONE OXIDOREDUCTASE CHAIN 6"/>
    <property type="match status" value="1"/>
</dbReference>
<reference evidence="6" key="3">
    <citation type="submission" date="2021-06" db="EMBL/GenBank/DDBJ databases">
        <title>Genomic Description and Analysis of Intracellular Bacteria, Candidatus Berkiella cookevillensis and Candidatus Berkiella aquae.</title>
        <authorList>
            <person name="Kidane D.T."/>
            <person name="Mehari Y.T."/>
            <person name="Rice F.C."/>
            <person name="Arivett B.A."/>
            <person name="Farone A.L."/>
            <person name="Berk S.G."/>
            <person name="Farone M.B."/>
        </authorList>
    </citation>
    <scope>NUCLEOTIDE SEQUENCE</scope>
    <source>
        <strain evidence="6">HT99</strain>
    </source>
</reference>
<evidence type="ECO:0000256" key="1">
    <source>
        <dbReference type="ARBA" id="ARBA00005698"/>
    </source>
</evidence>
<feature type="transmembrane region" description="Helical" evidence="4">
    <location>
        <begin position="6"/>
        <end position="26"/>
    </location>
</feature>
<evidence type="ECO:0000313" key="6">
    <source>
        <dbReference type="EMBL" id="MCS5710500.1"/>
    </source>
</evidence>
<dbReference type="GO" id="GO:0016491">
    <property type="term" value="F:oxidoreductase activity"/>
    <property type="evidence" value="ECO:0007669"/>
    <property type="project" value="UniProtKB-KW"/>
</dbReference>
<proteinExistence type="inferred from homology"/>
<feature type="transmembrane region" description="Helical" evidence="4">
    <location>
        <begin position="33"/>
        <end position="51"/>
    </location>
</feature>
<keyword evidence="5" id="KW-0560">Oxidoreductase</keyword>
<comment type="catalytic activity">
    <reaction evidence="4">
        <text>a quinone + NADH + 5 H(+)(in) = a quinol + NAD(+) + 4 H(+)(out)</text>
        <dbReference type="Rhea" id="RHEA:57888"/>
        <dbReference type="ChEBI" id="CHEBI:15378"/>
        <dbReference type="ChEBI" id="CHEBI:24646"/>
        <dbReference type="ChEBI" id="CHEBI:57540"/>
        <dbReference type="ChEBI" id="CHEBI:57945"/>
        <dbReference type="ChEBI" id="CHEBI:132124"/>
    </reaction>
</comment>
<dbReference type="EMBL" id="LKAJ01000003">
    <property type="protein sequence ID" value="KRG21809.1"/>
    <property type="molecule type" value="Genomic_DNA"/>
</dbReference>
<dbReference type="Pfam" id="PF00499">
    <property type="entry name" value="Oxidored_q3"/>
    <property type="match status" value="1"/>
</dbReference>
<protein>
    <recommendedName>
        <fullName evidence="2 4">NADH-quinone oxidoreductase subunit J</fullName>
        <ecNumber evidence="4">7.1.1.-</ecNumber>
    </recommendedName>
</protein>
<comment type="function">
    <text evidence="4">NDH-1 shuttles electrons from NADH, via FMN and iron-sulfur (Fe-S) centers, to quinones in the respiratory chain. Couples the redox reaction to proton translocation (for every two electrons transferred, four hydrogen ions are translocated across the cytoplasmic membrane), and thus conserves the redox energy in a proton gradient.</text>
</comment>
<feature type="transmembrane region" description="Helical" evidence="4">
    <location>
        <begin position="57"/>
        <end position="81"/>
    </location>
</feature>
<dbReference type="GO" id="GO:0005886">
    <property type="term" value="C:plasma membrane"/>
    <property type="evidence" value="ECO:0007669"/>
    <property type="project" value="UniProtKB-SubCell"/>
</dbReference>
<dbReference type="InterPro" id="IPR042106">
    <property type="entry name" value="Nuo/plastoQ_OxRdtase_6_NuoJ"/>
</dbReference>
<dbReference type="Gene3D" id="1.20.120.1200">
    <property type="entry name" value="NADH-ubiquinone/plastoquinone oxidoreductase chain 6, subunit NuoJ"/>
    <property type="match status" value="1"/>
</dbReference>
<dbReference type="NCBIfam" id="NF005164">
    <property type="entry name" value="PRK06638.1-4"/>
    <property type="match status" value="1"/>
</dbReference>
<evidence type="ECO:0000313" key="7">
    <source>
        <dbReference type="Proteomes" id="UP000051497"/>
    </source>
</evidence>
<keyword evidence="4" id="KW-0520">NAD</keyword>
<name>A0A0Q9YYN5_9GAMM</name>
<keyword evidence="4" id="KW-0874">Quinone</keyword>